<accession>F4LIJ5</accession>
<dbReference type="OrthoDB" id="9811902at2"/>
<dbReference type="CDD" id="cd03794">
    <property type="entry name" value="GT4_WbuB-like"/>
    <property type="match status" value="1"/>
</dbReference>
<evidence type="ECO:0000313" key="4">
    <source>
        <dbReference type="Proteomes" id="UP000006546"/>
    </source>
</evidence>
<dbReference type="Pfam" id="PF13579">
    <property type="entry name" value="Glyco_trans_4_4"/>
    <property type="match status" value="1"/>
</dbReference>
<reference evidence="4" key="1">
    <citation type="submission" date="2011-04" db="EMBL/GenBank/DDBJ databases">
        <title>The complete genome of Treponema brennaborense DSM 12168.</title>
        <authorList>
            <person name="Lucas S."/>
            <person name="Han J."/>
            <person name="Lapidus A."/>
            <person name="Bruce D."/>
            <person name="Goodwin L."/>
            <person name="Pitluck S."/>
            <person name="Peters L."/>
            <person name="Kyrpides N."/>
            <person name="Mavromatis K."/>
            <person name="Ivanova N."/>
            <person name="Mikhailova N."/>
            <person name="Pagani I."/>
            <person name="Teshima H."/>
            <person name="Detter J.C."/>
            <person name="Tapia R."/>
            <person name="Han C."/>
            <person name="Land M."/>
            <person name="Hauser L."/>
            <person name="Markowitz V."/>
            <person name="Cheng J.-F."/>
            <person name="Hugenholtz P."/>
            <person name="Woyke T."/>
            <person name="Wu D."/>
            <person name="Gronow S."/>
            <person name="Wellnitz S."/>
            <person name="Brambilla E."/>
            <person name="Klenk H.-P."/>
            <person name="Eisen J.A."/>
        </authorList>
    </citation>
    <scope>NUCLEOTIDE SEQUENCE [LARGE SCALE GENOMIC DNA]</scope>
    <source>
        <strain evidence="4">DSM 12168 / CIP 105900 / DD5/3</strain>
    </source>
</reference>
<organism evidence="3 4">
    <name type="scientific">Treponema brennaborense (strain DSM 12168 / CIP 105900 / DD5/3)</name>
    <dbReference type="NCBI Taxonomy" id="906968"/>
    <lineage>
        <taxon>Bacteria</taxon>
        <taxon>Pseudomonadati</taxon>
        <taxon>Spirochaetota</taxon>
        <taxon>Spirochaetia</taxon>
        <taxon>Spirochaetales</taxon>
        <taxon>Treponemataceae</taxon>
        <taxon>Treponema</taxon>
    </lineage>
</organism>
<gene>
    <name evidence="3" type="ordered locus">Trebr_1799</name>
</gene>
<evidence type="ECO:0000259" key="1">
    <source>
        <dbReference type="Pfam" id="PF00534"/>
    </source>
</evidence>
<evidence type="ECO:0000313" key="3">
    <source>
        <dbReference type="EMBL" id="AEE17220.1"/>
    </source>
</evidence>
<keyword evidence="3" id="KW-0808">Transferase</keyword>
<sequence>MKICIFTNHFYPEDFKINDIAFELVKKGYDVTIITAVPDYPQGKFFDGYSWHKRNRENVNGCHVIRLPILSRGKGEAKRLALQYLSYYISSSVFTFFHKFFHNYDAVFVHLTSPFFIGIPATKLKKYQKIPMIFWTLDLWPESITAAAGIANPLILKFLTKQVQYVYNNADKILIGSKGFEKSILEKGKYKEKLVYFPNWCESATLPEDIERYKHIEPFSSFSDKEFVVLFAGNIGESQNLDCVLDAAIEISKQKPEIKFIFLGDGRARVHLVQRATSSAIINKTVFFPGRFPLESMPYFMSRASILLVSLKDELIFNLTIPSKVQFYMAQEKPILAMLNGDGADLINEAKCGFTVSANDKIAFVKELFKISMMPKEKLLQMGKNGKNYYEQSFRKEQRIEQLEEILR</sequence>
<dbReference type="InterPro" id="IPR001296">
    <property type="entry name" value="Glyco_trans_1"/>
</dbReference>
<dbReference type="PANTHER" id="PTHR45947:SF3">
    <property type="entry name" value="SULFOQUINOVOSYL TRANSFERASE SQD2"/>
    <property type="match status" value="1"/>
</dbReference>
<dbReference type="eggNOG" id="COG0438">
    <property type="taxonomic scope" value="Bacteria"/>
</dbReference>
<name>F4LIJ5_TREBD</name>
<evidence type="ECO:0000259" key="2">
    <source>
        <dbReference type="Pfam" id="PF13579"/>
    </source>
</evidence>
<dbReference type="AlphaFoldDB" id="F4LIJ5"/>
<dbReference type="PANTHER" id="PTHR45947">
    <property type="entry name" value="SULFOQUINOVOSYL TRANSFERASE SQD2"/>
    <property type="match status" value="1"/>
</dbReference>
<feature type="domain" description="Glycosyltransferase subfamily 4-like N-terminal" evidence="2">
    <location>
        <begin position="18"/>
        <end position="200"/>
    </location>
</feature>
<dbReference type="InterPro" id="IPR050194">
    <property type="entry name" value="Glycosyltransferase_grp1"/>
</dbReference>
<dbReference type="GO" id="GO:0016758">
    <property type="term" value="F:hexosyltransferase activity"/>
    <property type="evidence" value="ECO:0007669"/>
    <property type="project" value="TreeGrafter"/>
</dbReference>
<dbReference type="InterPro" id="IPR028098">
    <property type="entry name" value="Glyco_trans_4-like_N"/>
</dbReference>
<dbReference type="Gene3D" id="3.40.50.2000">
    <property type="entry name" value="Glycogen Phosphorylase B"/>
    <property type="match status" value="2"/>
</dbReference>
<dbReference type="STRING" id="906968.Trebr_1799"/>
<proteinExistence type="predicted"/>
<keyword evidence="4" id="KW-1185">Reference proteome</keyword>
<dbReference type="EMBL" id="CP002696">
    <property type="protein sequence ID" value="AEE17220.1"/>
    <property type="molecule type" value="Genomic_DNA"/>
</dbReference>
<dbReference type="SUPFAM" id="SSF53756">
    <property type="entry name" value="UDP-Glycosyltransferase/glycogen phosphorylase"/>
    <property type="match status" value="1"/>
</dbReference>
<dbReference type="Proteomes" id="UP000006546">
    <property type="component" value="Chromosome"/>
</dbReference>
<feature type="domain" description="Glycosyl transferase family 1" evidence="1">
    <location>
        <begin position="221"/>
        <end position="388"/>
    </location>
</feature>
<dbReference type="RefSeq" id="WP_013758925.1">
    <property type="nucleotide sequence ID" value="NC_015500.1"/>
</dbReference>
<dbReference type="Pfam" id="PF00534">
    <property type="entry name" value="Glycos_transf_1"/>
    <property type="match status" value="1"/>
</dbReference>
<dbReference type="HOGENOM" id="CLU_009583_11_2_12"/>
<dbReference type="KEGG" id="tbe:Trebr_1799"/>
<protein>
    <submittedName>
        <fullName evidence="3">Glycosyl transferase group 1</fullName>
    </submittedName>
</protein>